<evidence type="ECO:0000313" key="3">
    <source>
        <dbReference type="Proteomes" id="UP000248916"/>
    </source>
</evidence>
<dbReference type="GO" id="GO:0016787">
    <property type="term" value="F:hydrolase activity"/>
    <property type="evidence" value="ECO:0007669"/>
    <property type="project" value="UniProtKB-KW"/>
</dbReference>
<dbReference type="InterPro" id="IPR052358">
    <property type="entry name" value="Aro_Compnd_Degr_Hydrolases"/>
</dbReference>
<dbReference type="PANTHER" id="PTHR35563">
    <property type="entry name" value="BARREL METAL-DEPENDENT HYDROLASE, PUTATIVE (AFU_ORTHOLOGUE AFUA_1G16240)-RELATED"/>
    <property type="match status" value="1"/>
</dbReference>
<evidence type="ECO:0000259" key="1">
    <source>
        <dbReference type="Pfam" id="PF04909"/>
    </source>
</evidence>
<evidence type="ECO:0000313" key="2">
    <source>
        <dbReference type="EMBL" id="PZX10980.1"/>
    </source>
</evidence>
<dbReference type="OrthoDB" id="9787654at2"/>
<dbReference type="RefSeq" id="WP_111539031.1">
    <property type="nucleotide sequence ID" value="NZ_QKZL01000036.1"/>
</dbReference>
<organism evidence="2 3">
    <name type="scientific">Palleronia aestuarii</name>
    <dbReference type="NCBI Taxonomy" id="568105"/>
    <lineage>
        <taxon>Bacteria</taxon>
        <taxon>Pseudomonadati</taxon>
        <taxon>Pseudomonadota</taxon>
        <taxon>Alphaproteobacteria</taxon>
        <taxon>Rhodobacterales</taxon>
        <taxon>Roseobacteraceae</taxon>
        <taxon>Palleronia</taxon>
    </lineage>
</organism>
<keyword evidence="2" id="KW-0378">Hydrolase</keyword>
<name>A0A2W7MT01_9RHOB</name>
<dbReference type="SUPFAM" id="SSF51556">
    <property type="entry name" value="Metallo-dependent hydrolases"/>
    <property type="match status" value="1"/>
</dbReference>
<sequence>MITDCHIHSFAKTEAPQTGAYVPPARDISDYMNEAAPLGVRRAVVVQASVDGTDNSRLVDVLGTEGSVALRGVAMIDADADLQALHAAGIRATRVQDRARLGDSALDQLPGLAKRVAEVGWHIELNTEPRSFDRLAGMVADLPDGLRLILDHMGHVDPAAPSPLFRLLETGRVWAKLSPTRVSTDIGHYGDLSALIERLGAAYPDQIIWGSDWPHVMTSEPVPEIPPMLELCRGALSQDSFTRCMWGNPERLYGF</sequence>
<dbReference type="EMBL" id="QKZL01000036">
    <property type="protein sequence ID" value="PZX10980.1"/>
    <property type="molecule type" value="Genomic_DNA"/>
</dbReference>
<protein>
    <submittedName>
        <fullName evidence="2">Putative TIM-barrel fold metal-dependent hydrolase</fullName>
    </submittedName>
</protein>
<comment type="caution">
    <text evidence="2">The sequence shown here is derived from an EMBL/GenBank/DDBJ whole genome shotgun (WGS) entry which is preliminary data.</text>
</comment>
<proteinExistence type="predicted"/>
<dbReference type="Proteomes" id="UP000248916">
    <property type="component" value="Unassembled WGS sequence"/>
</dbReference>
<dbReference type="InterPro" id="IPR032466">
    <property type="entry name" value="Metal_Hydrolase"/>
</dbReference>
<dbReference type="InterPro" id="IPR006680">
    <property type="entry name" value="Amidohydro-rel"/>
</dbReference>
<reference evidence="2 3" key="1">
    <citation type="submission" date="2018-06" db="EMBL/GenBank/DDBJ databases">
        <title>Genomic Encyclopedia of Archaeal and Bacterial Type Strains, Phase II (KMG-II): from individual species to whole genera.</title>
        <authorList>
            <person name="Goeker M."/>
        </authorList>
    </citation>
    <scope>NUCLEOTIDE SEQUENCE [LARGE SCALE GENOMIC DNA]</scope>
    <source>
        <strain evidence="2 3">DSM 22009</strain>
    </source>
</reference>
<gene>
    <name evidence="2" type="ORF">LX81_04046</name>
</gene>
<dbReference type="Gene3D" id="3.20.20.140">
    <property type="entry name" value="Metal-dependent hydrolases"/>
    <property type="match status" value="1"/>
</dbReference>
<feature type="domain" description="Amidohydrolase-related" evidence="1">
    <location>
        <begin position="4"/>
        <end position="255"/>
    </location>
</feature>
<dbReference type="AlphaFoldDB" id="A0A2W7MT01"/>
<dbReference type="PANTHER" id="PTHR35563:SF2">
    <property type="entry name" value="BARREL METAL-DEPENDENT HYDROLASE, PUTATIVE (AFU_ORTHOLOGUE AFUA_1G16240)-RELATED"/>
    <property type="match status" value="1"/>
</dbReference>
<accession>A0A2W7MT01</accession>
<keyword evidence="3" id="KW-1185">Reference proteome</keyword>
<dbReference type="Pfam" id="PF04909">
    <property type="entry name" value="Amidohydro_2"/>
    <property type="match status" value="1"/>
</dbReference>